<dbReference type="AlphaFoldDB" id="A0A0F9MBX1"/>
<proteinExistence type="predicted"/>
<sequence length="80" mass="9653">MEWIKINDDGTSDRIPKDLDNILLYDNQHHTVEHGYLWRTNDGYHYNKNGKLFSWMFVDRNLSNCDPTHWMDFPDPPEVE</sequence>
<dbReference type="EMBL" id="LAZR01010477">
    <property type="protein sequence ID" value="KKM66712.1"/>
    <property type="molecule type" value="Genomic_DNA"/>
</dbReference>
<name>A0A0F9MBX1_9ZZZZ</name>
<dbReference type="InterPro" id="IPR007539">
    <property type="entry name" value="DUF551"/>
</dbReference>
<evidence type="ECO:0000313" key="2">
    <source>
        <dbReference type="EMBL" id="KKM66712.1"/>
    </source>
</evidence>
<evidence type="ECO:0000259" key="1">
    <source>
        <dbReference type="Pfam" id="PF04448"/>
    </source>
</evidence>
<protein>
    <recommendedName>
        <fullName evidence="1">DUF551 domain-containing protein</fullName>
    </recommendedName>
</protein>
<feature type="domain" description="DUF551" evidence="1">
    <location>
        <begin position="3"/>
        <end position="78"/>
    </location>
</feature>
<organism evidence="2">
    <name type="scientific">marine sediment metagenome</name>
    <dbReference type="NCBI Taxonomy" id="412755"/>
    <lineage>
        <taxon>unclassified sequences</taxon>
        <taxon>metagenomes</taxon>
        <taxon>ecological metagenomes</taxon>
    </lineage>
</organism>
<comment type="caution">
    <text evidence="2">The sequence shown here is derived from an EMBL/GenBank/DDBJ whole genome shotgun (WGS) entry which is preliminary data.</text>
</comment>
<reference evidence="2" key="1">
    <citation type="journal article" date="2015" name="Nature">
        <title>Complex archaea that bridge the gap between prokaryotes and eukaryotes.</title>
        <authorList>
            <person name="Spang A."/>
            <person name="Saw J.H."/>
            <person name="Jorgensen S.L."/>
            <person name="Zaremba-Niedzwiedzka K."/>
            <person name="Martijn J."/>
            <person name="Lind A.E."/>
            <person name="van Eijk R."/>
            <person name="Schleper C."/>
            <person name="Guy L."/>
            <person name="Ettema T.J."/>
        </authorList>
    </citation>
    <scope>NUCLEOTIDE SEQUENCE</scope>
</reference>
<accession>A0A0F9MBX1</accession>
<gene>
    <name evidence="2" type="ORF">LCGC14_1478540</name>
</gene>
<dbReference type="Pfam" id="PF04448">
    <property type="entry name" value="DUF551"/>
    <property type="match status" value="1"/>
</dbReference>